<dbReference type="STRING" id="208439.AJAP_04815"/>
<evidence type="ECO:0000256" key="1">
    <source>
        <dbReference type="SAM" id="Phobius"/>
    </source>
</evidence>
<name>A0A075UUL1_9PSEU</name>
<dbReference type="Proteomes" id="UP000028492">
    <property type="component" value="Chromosome"/>
</dbReference>
<keyword evidence="1" id="KW-1133">Transmembrane helix</keyword>
<protein>
    <submittedName>
        <fullName evidence="2">Putative membrane protein</fullName>
    </submittedName>
</protein>
<gene>
    <name evidence="2" type="ORF">AJAP_04815</name>
</gene>
<dbReference type="EMBL" id="CP008953">
    <property type="protein sequence ID" value="AIG73885.1"/>
    <property type="molecule type" value="Genomic_DNA"/>
</dbReference>
<evidence type="ECO:0000313" key="2">
    <source>
        <dbReference type="EMBL" id="AIG73885.1"/>
    </source>
</evidence>
<feature type="transmembrane region" description="Helical" evidence="1">
    <location>
        <begin position="60"/>
        <end position="81"/>
    </location>
</feature>
<proteinExistence type="predicted"/>
<feature type="transmembrane region" description="Helical" evidence="1">
    <location>
        <begin position="35"/>
        <end position="53"/>
    </location>
</feature>
<accession>A0A075UUL1</accession>
<feature type="transmembrane region" description="Helical" evidence="1">
    <location>
        <begin position="7"/>
        <end position="29"/>
    </location>
</feature>
<dbReference type="RefSeq" id="WP_038508495.1">
    <property type="nucleotide sequence ID" value="NZ_CP008953.1"/>
</dbReference>
<organism evidence="2 3">
    <name type="scientific">Amycolatopsis japonica</name>
    <dbReference type="NCBI Taxonomy" id="208439"/>
    <lineage>
        <taxon>Bacteria</taxon>
        <taxon>Bacillati</taxon>
        <taxon>Actinomycetota</taxon>
        <taxon>Actinomycetes</taxon>
        <taxon>Pseudonocardiales</taxon>
        <taxon>Pseudonocardiaceae</taxon>
        <taxon>Amycolatopsis</taxon>
        <taxon>Amycolatopsis japonica group</taxon>
    </lineage>
</organism>
<sequence length="124" mass="12627">MNRSTAAVANAFFLFVGVAGLIIQIASGVPGFPDIPPGPFILGVTGILVLTLAAKYRWILFLGVAAPVFILVGALLEGSFWGRLADVGDFGPFVGTVLLIGGVIAAAVSGAVAISGAYRRVAVR</sequence>
<feature type="transmembrane region" description="Helical" evidence="1">
    <location>
        <begin position="93"/>
        <end position="118"/>
    </location>
</feature>
<reference evidence="2 3" key="1">
    <citation type="journal article" date="2014" name="J. Biotechnol.">
        <title>Complete genome sequence of the actinobacterium Amycolatopsis japonica MG417-CF17(T) (=DSM 44213T) producing (S,S)-N,N'-ethylenediaminedisuccinic acid.</title>
        <authorList>
            <person name="Stegmann E."/>
            <person name="Albersmeier A."/>
            <person name="Spohn M."/>
            <person name="Gert H."/>
            <person name="Weber T."/>
            <person name="Wohlleben W."/>
            <person name="Kalinowski J."/>
            <person name="Ruckert C."/>
        </authorList>
    </citation>
    <scope>NUCLEOTIDE SEQUENCE [LARGE SCALE GENOMIC DNA]</scope>
    <source>
        <strain evidence="3">MG417-CF17 (DSM 44213)</strain>
    </source>
</reference>
<keyword evidence="1" id="KW-0472">Membrane</keyword>
<keyword evidence="3" id="KW-1185">Reference proteome</keyword>
<dbReference type="HOGENOM" id="CLU_1954915_0_0_11"/>
<evidence type="ECO:0000313" key="3">
    <source>
        <dbReference type="Proteomes" id="UP000028492"/>
    </source>
</evidence>
<keyword evidence="1" id="KW-0812">Transmembrane</keyword>
<dbReference type="KEGG" id="aja:AJAP_04815"/>
<dbReference type="AlphaFoldDB" id="A0A075UUL1"/>